<dbReference type="Proteomes" id="UP000663882">
    <property type="component" value="Unassembled WGS sequence"/>
</dbReference>
<evidence type="ECO:0000313" key="8">
    <source>
        <dbReference type="EMBL" id="CAF1045933.1"/>
    </source>
</evidence>
<evidence type="ECO:0000313" key="9">
    <source>
        <dbReference type="EMBL" id="CAF1131599.1"/>
    </source>
</evidence>
<evidence type="ECO:0000313" key="12">
    <source>
        <dbReference type="Proteomes" id="UP000663882"/>
    </source>
</evidence>
<protein>
    <recommendedName>
        <fullName evidence="7">Major facilitator superfamily (MFS) profile domain-containing protein</fullName>
    </recommendedName>
</protein>
<sequence length="110" mass="11832">MTETKILTKQLILTGLATGSGVVSFGWNTGCLNNAQESIRPWIVESYYHRTGYTLSKNTLTLIWSTTVAIFAIGGAIGAFAASFISRRYGRRGGLLKANLLGIIAATLMC</sequence>
<keyword evidence="5 6" id="KW-0472">Membrane</keyword>
<organism evidence="8 12">
    <name type="scientific">Rotaria sordida</name>
    <dbReference type="NCBI Taxonomy" id="392033"/>
    <lineage>
        <taxon>Eukaryota</taxon>
        <taxon>Metazoa</taxon>
        <taxon>Spiralia</taxon>
        <taxon>Gnathifera</taxon>
        <taxon>Rotifera</taxon>
        <taxon>Eurotatoria</taxon>
        <taxon>Bdelloidea</taxon>
        <taxon>Philodinida</taxon>
        <taxon>Philodinidae</taxon>
        <taxon>Rotaria</taxon>
    </lineage>
</organism>
<evidence type="ECO:0000256" key="2">
    <source>
        <dbReference type="ARBA" id="ARBA00022448"/>
    </source>
</evidence>
<keyword evidence="4 6" id="KW-1133">Transmembrane helix</keyword>
<evidence type="ECO:0000256" key="3">
    <source>
        <dbReference type="ARBA" id="ARBA00022692"/>
    </source>
</evidence>
<comment type="caution">
    <text evidence="8">The sequence shown here is derived from an EMBL/GenBank/DDBJ whole genome shotgun (WGS) entry which is preliminary data.</text>
</comment>
<dbReference type="EMBL" id="CAJOAX010000478">
    <property type="protein sequence ID" value="CAF3598388.1"/>
    <property type="molecule type" value="Genomic_DNA"/>
</dbReference>
<gene>
    <name evidence="11" type="ORF">FNK824_LOCUS11166</name>
    <name evidence="10" type="ORF">OTI717_LOCUS6672</name>
    <name evidence="8" type="ORF">RFH988_LOCUS16468</name>
    <name evidence="9" type="ORF">SEV965_LOCUS17447</name>
</gene>
<dbReference type="PROSITE" id="PS50850">
    <property type="entry name" value="MFS"/>
    <property type="match status" value="1"/>
</dbReference>
<evidence type="ECO:0000256" key="5">
    <source>
        <dbReference type="ARBA" id="ARBA00023136"/>
    </source>
</evidence>
<evidence type="ECO:0000259" key="7">
    <source>
        <dbReference type="PROSITE" id="PS50850"/>
    </source>
</evidence>
<evidence type="ECO:0000313" key="10">
    <source>
        <dbReference type="EMBL" id="CAF3598388.1"/>
    </source>
</evidence>
<dbReference type="InterPro" id="IPR020846">
    <property type="entry name" value="MFS_dom"/>
</dbReference>
<dbReference type="PANTHER" id="PTHR23503">
    <property type="entry name" value="SOLUTE CARRIER FAMILY 2"/>
    <property type="match status" value="1"/>
</dbReference>
<dbReference type="OrthoDB" id="4540492at2759"/>
<dbReference type="GO" id="GO:0016020">
    <property type="term" value="C:membrane"/>
    <property type="evidence" value="ECO:0007669"/>
    <property type="project" value="UniProtKB-SubCell"/>
</dbReference>
<evidence type="ECO:0000256" key="1">
    <source>
        <dbReference type="ARBA" id="ARBA00004141"/>
    </source>
</evidence>
<reference evidence="8" key="1">
    <citation type="submission" date="2021-02" db="EMBL/GenBank/DDBJ databases">
        <authorList>
            <person name="Nowell W R."/>
        </authorList>
    </citation>
    <scope>NUCLEOTIDE SEQUENCE</scope>
</reference>
<proteinExistence type="predicted"/>
<dbReference type="InterPro" id="IPR045263">
    <property type="entry name" value="GLUT"/>
</dbReference>
<dbReference type="SUPFAM" id="SSF103473">
    <property type="entry name" value="MFS general substrate transporter"/>
    <property type="match status" value="1"/>
</dbReference>
<keyword evidence="2" id="KW-0813">Transport</keyword>
<evidence type="ECO:0000256" key="6">
    <source>
        <dbReference type="SAM" id="Phobius"/>
    </source>
</evidence>
<dbReference type="Proteomes" id="UP000663889">
    <property type="component" value="Unassembled WGS sequence"/>
</dbReference>
<dbReference type="Proteomes" id="UP000663823">
    <property type="component" value="Unassembled WGS sequence"/>
</dbReference>
<keyword evidence="3 6" id="KW-0812">Transmembrane</keyword>
<dbReference type="Pfam" id="PF00083">
    <property type="entry name" value="Sugar_tr"/>
    <property type="match status" value="1"/>
</dbReference>
<dbReference type="EMBL" id="CAJOBE010001306">
    <property type="protein sequence ID" value="CAF3732192.1"/>
    <property type="molecule type" value="Genomic_DNA"/>
</dbReference>
<dbReference type="Proteomes" id="UP000663874">
    <property type="component" value="Unassembled WGS sequence"/>
</dbReference>
<dbReference type="InterPro" id="IPR036259">
    <property type="entry name" value="MFS_trans_sf"/>
</dbReference>
<dbReference type="GO" id="GO:0015149">
    <property type="term" value="F:hexose transmembrane transporter activity"/>
    <property type="evidence" value="ECO:0007669"/>
    <property type="project" value="TreeGrafter"/>
</dbReference>
<dbReference type="AlphaFoldDB" id="A0A814K8E3"/>
<dbReference type="PANTHER" id="PTHR23503:SF8">
    <property type="entry name" value="FACILITATED GLUCOSE TRANSPORTER PROTEIN 1"/>
    <property type="match status" value="1"/>
</dbReference>
<feature type="domain" description="Major facilitator superfamily (MFS) profile" evidence="7">
    <location>
        <begin position="14"/>
        <end position="110"/>
    </location>
</feature>
<evidence type="ECO:0000313" key="11">
    <source>
        <dbReference type="EMBL" id="CAF3732192.1"/>
    </source>
</evidence>
<accession>A0A814K8E3</accession>
<dbReference type="EMBL" id="CAJNOU010001002">
    <property type="protein sequence ID" value="CAF1131599.1"/>
    <property type="molecule type" value="Genomic_DNA"/>
</dbReference>
<feature type="transmembrane region" description="Helical" evidence="6">
    <location>
        <begin position="62"/>
        <end position="85"/>
    </location>
</feature>
<comment type="subcellular location">
    <subcellularLocation>
        <location evidence="1">Membrane</location>
        <topology evidence="1">Multi-pass membrane protein</topology>
    </subcellularLocation>
</comment>
<evidence type="ECO:0000256" key="4">
    <source>
        <dbReference type="ARBA" id="ARBA00022989"/>
    </source>
</evidence>
<dbReference type="InterPro" id="IPR005828">
    <property type="entry name" value="MFS_sugar_transport-like"/>
</dbReference>
<dbReference type="Gene3D" id="1.20.1250.20">
    <property type="entry name" value="MFS general substrate transporter like domains"/>
    <property type="match status" value="1"/>
</dbReference>
<dbReference type="EMBL" id="CAJNOO010000845">
    <property type="protein sequence ID" value="CAF1045933.1"/>
    <property type="molecule type" value="Genomic_DNA"/>
</dbReference>
<name>A0A814K8E3_9BILA</name>